<evidence type="ECO:0000313" key="3">
    <source>
        <dbReference type="EMBL" id="GGN97851.1"/>
    </source>
</evidence>
<proteinExistence type="predicted"/>
<gene>
    <name evidence="3" type="ORF">GCM10011610_64260</name>
</gene>
<feature type="domain" description="DUF4158" evidence="2">
    <location>
        <begin position="4"/>
        <end position="65"/>
    </location>
</feature>
<dbReference type="Proteomes" id="UP000658127">
    <property type="component" value="Unassembled WGS sequence"/>
</dbReference>
<dbReference type="InterPro" id="IPR025296">
    <property type="entry name" value="DUF4158"/>
</dbReference>
<dbReference type="Pfam" id="PF13700">
    <property type="entry name" value="DUF4158"/>
    <property type="match status" value="1"/>
</dbReference>
<evidence type="ECO:0000313" key="4">
    <source>
        <dbReference type="Proteomes" id="UP000658127"/>
    </source>
</evidence>
<name>A0ABQ2L1K5_9NOCA</name>
<evidence type="ECO:0000259" key="2">
    <source>
        <dbReference type="Pfam" id="PF13700"/>
    </source>
</evidence>
<comment type="caution">
    <text evidence="3">The sequence shown here is derived from an EMBL/GenBank/DDBJ whole genome shotgun (WGS) entry which is preliminary data.</text>
</comment>
<feature type="compositionally biased region" description="Basic and acidic residues" evidence="1">
    <location>
        <begin position="68"/>
        <end position="95"/>
    </location>
</feature>
<evidence type="ECO:0000256" key="1">
    <source>
        <dbReference type="SAM" id="MobiDB-lite"/>
    </source>
</evidence>
<sequence length="171" mass="18574">MTNLDDEDNRLIAARRRDYNRLGLALQLVTVRHLGIFLTDPLDVPGELIDYLAEQYRSGAVAGAGVGSDREHGDPRRAACRADDGRSRPHPDTRSRCGSSCSAGCARSRSAQKSSSQSNGHQVLELFAVIARDNKQNAEFNGIGYTADGEASKADIYQTWQQGGGIELTPR</sequence>
<protein>
    <recommendedName>
        <fullName evidence="2">DUF4158 domain-containing protein</fullName>
    </recommendedName>
</protein>
<accession>A0ABQ2L1K5</accession>
<keyword evidence="4" id="KW-1185">Reference proteome</keyword>
<organism evidence="3 4">
    <name type="scientific">Nocardia rhizosphaerihabitans</name>
    <dbReference type="NCBI Taxonomy" id="1691570"/>
    <lineage>
        <taxon>Bacteria</taxon>
        <taxon>Bacillati</taxon>
        <taxon>Actinomycetota</taxon>
        <taxon>Actinomycetes</taxon>
        <taxon>Mycobacteriales</taxon>
        <taxon>Nocardiaceae</taxon>
        <taxon>Nocardia</taxon>
    </lineage>
</organism>
<feature type="region of interest" description="Disordered" evidence="1">
    <location>
        <begin position="63"/>
        <end position="101"/>
    </location>
</feature>
<dbReference type="EMBL" id="BMNE01000011">
    <property type="protein sequence ID" value="GGN97851.1"/>
    <property type="molecule type" value="Genomic_DNA"/>
</dbReference>
<reference evidence="4" key="1">
    <citation type="journal article" date="2019" name="Int. J. Syst. Evol. Microbiol.">
        <title>The Global Catalogue of Microorganisms (GCM) 10K type strain sequencing project: providing services to taxonomists for standard genome sequencing and annotation.</title>
        <authorList>
            <consortium name="The Broad Institute Genomics Platform"/>
            <consortium name="The Broad Institute Genome Sequencing Center for Infectious Disease"/>
            <person name="Wu L."/>
            <person name="Ma J."/>
        </authorList>
    </citation>
    <scope>NUCLEOTIDE SEQUENCE [LARGE SCALE GENOMIC DNA]</scope>
    <source>
        <strain evidence="4">CGMCC 4.7329</strain>
    </source>
</reference>